<keyword evidence="3 15" id="KW-0813">Transport</keyword>
<evidence type="ECO:0000313" key="17">
    <source>
        <dbReference type="EMBL" id="JAW15549.1"/>
    </source>
</evidence>
<evidence type="ECO:0000256" key="2">
    <source>
        <dbReference type="ARBA" id="ARBA00007333"/>
    </source>
</evidence>
<comment type="similarity">
    <text evidence="2 15">Belongs to the ATPase e subunit family.</text>
</comment>
<keyword evidence="8 15" id="KW-0406">Ion transport</keyword>
<dbReference type="GO" id="GO:0015986">
    <property type="term" value="P:proton motive force-driven ATP synthesis"/>
    <property type="evidence" value="ECO:0007669"/>
    <property type="project" value="InterPro"/>
</dbReference>
<evidence type="ECO:0000256" key="11">
    <source>
        <dbReference type="ARBA" id="ARBA00023310"/>
    </source>
</evidence>
<keyword evidence="11 15" id="KW-0066">ATP synthesis</keyword>
<dbReference type="Pfam" id="PF05680">
    <property type="entry name" value="ATP-synt_E"/>
    <property type="match status" value="1"/>
</dbReference>
<evidence type="ECO:0000256" key="6">
    <source>
        <dbReference type="ARBA" id="ARBA00022792"/>
    </source>
</evidence>
<evidence type="ECO:0000256" key="14">
    <source>
        <dbReference type="ARBA" id="ARBA00074682"/>
    </source>
</evidence>
<dbReference type="EMBL" id="GFTR01000877">
    <property type="protein sequence ID" value="JAW15549.1"/>
    <property type="molecule type" value="Transcribed_RNA"/>
</dbReference>
<evidence type="ECO:0000256" key="16">
    <source>
        <dbReference type="SAM" id="Phobius"/>
    </source>
</evidence>
<evidence type="ECO:0000256" key="7">
    <source>
        <dbReference type="ARBA" id="ARBA00022990"/>
    </source>
</evidence>
<keyword evidence="7" id="KW-0007">Acetylation</keyword>
<dbReference type="AlphaFoldDB" id="A0A224Y4Y0"/>
<keyword evidence="9 15" id="KW-0496">Mitochondrion</keyword>
<evidence type="ECO:0000256" key="1">
    <source>
        <dbReference type="ARBA" id="ARBA00004273"/>
    </source>
</evidence>
<keyword evidence="16" id="KW-0812">Transmembrane</keyword>
<evidence type="ECO:0000256" key="3">
    <source>
        <dbReference type="ARBA" id="ARBA00022448"/>
    </source>
</evidence>
<evidence type="ECO:0000256" key="10">
    <source>
        <dbReference type="ARBA" id="ARBA00023136"/>
    </source>
</evidence>
<keyword evidence="5 15" id="KW-0375">Hydrogen ion transport</keyword>
<comment type="function">
    <text evidence="12 15">Subunit e, of the mitochondrial membrane ATP synthase complex (F(1)F(0) ATP synthase or Complex V) that produces ATP from ADP in the presence of a proton gradient across the membrane which is generated by electron transport complexes of the respiratory chain. ATP synthase complex consist of a soluble F(1) head domain - the catalytic core - and a membrane F(1) domain - the membrane proton channel. These two domains are linked by a central stalk rotating inside the F(1) region and a stationary peripheral stalk. During catalysis, ATP synthesis in the catalytic domain of F(1) is coupled via a rotary mechanism of the central stalk subunits to proton translocation. In vivo, can only synthesize ATP although its ATP hydrolase activity can be activated artificially in vitro. Part of the complex F(0) domain.</text>
</comment>
<organism evidence="17">
    <name type="scientific">Panstrongylus lignarius</name>
    <dbReference type="NCBI Taxonomy" id="156445"/>
    <lineage>
        <taxon>Eukaryota</taxon>
        <taxon>Metazoa</taxon>
        <taxon>Ecdysozoa</taxon>
        <taxon>Arthropoda</taxon>
        <taxon>Hexapoda</taxon>
        <taxon>Insecta</taxon>
        <taxon>Pterygota</taxon>
        <taxon>Neoptera</taxon>
        <taxon>Paraneoptera</taxon>
        <taxon>Hemiptera</taxon>
        <taxon>Heteroptera</taxon>
        <taxon>Panheteroptera</taxon>
        <taxon>Cimicomorpha</taxon>
        <taxon>Reduviidae</taxon>
        <taxon>Triatominae</taxon>
        <taxon>Panstrongylus</taxon>
    </lineage>
</organism>
<evidence type="ECO:0000256" key="8">
    <source>
        <dbReference type="ARBA" id="ARBA00023065"/>
    </source>
</evidence>
<dbReference type="InterPro" id="IPR008386">
    <property type="entry name" value="ATP_synth_F0_esu_mt"/>
</dbReference>
<keyword evidence="6 15" id="KW-0999">Mitochondrion inner membrane</keyword>
<proteinExistence type="inferred from homology"/>
<keyword evidence="16" id="KW-1133">Transmembrane helix</keyword>
<keyword evidence="10 16" id="KW-0472">Membrane</keyword>
<evidence type="ECO:0000256" key="13">
    <source>
        <dbReference type="ARBA" id="ARBA00064647"/>
    </source>
</evidence>
<evidence type="ECO:0000256" key="4">
    <source>
        <dbReference type="ARBA" id="ARBA00022547"/>
    </source>
</evidence>
<sequence length="81" mass="9062">MPTVFPPPVNVSPLIKFFRWTFLLSGIAYGSLWQSRYTKKELSLKDVKAKEREVRDAKLAEQKALGAAAEMASLESMMAGK</sequence>
<accession>A0A224Y4Y0</accession>
<protein>
    <recommendedName>
        <fullName evidence="14 15">ATP synthase F(0) complex subunit e, mitochondrial</fullName>
    </recommendedName>
</protein>
<name>A0A224Y4Y0_9HEMI</name>
<dbReference type="PANTHER" id="PTHR12427:SF1">
    <property type="entry name" value="ATP SYNTHASE SUBUNIT E, MITOCHONDRIAL"/>
    <property type="match status" value="1"/>
</dbReference>
<evidence type="ECO:0000256" key="9">
    <source>
        <dbReference type="ARBA" id="ARBA00023128"/>
    </source>
</evidence>
<dbReference type="GO" id="GO:0015078">
    <property type="term" value="F:proton transmembrane transporter activity"/>
    <property type="evidence" value="ECO:0007669"/>
    <property type="project" value="InterPro"/>
</dbReference>
<evidence type="ECO:0000256" key="12">
    <source>
        <dbReference type="ARBA" id="ARBA00057306"/>
    </source>
</evidence>
<comment type="subcellular location">
    <subcellularLocation>
        <location evidence="1 15">Mitochondrion inner membrane</location>
    </subcellularLocation>
</comment>
<dbReference type="PANTHER" id="PTHR12427">
    <property type="entry name" value="ATP SYNTHASE E CHAIN, MITOCHONDRIAL"/>
    <property type="match status" value="1"/>
</dbReference>
<keyword evidence="4 15" id="KW-0138">CF(0)</keyword>
<comment type="subunit">
    <text evidence="15">F-type ATPases have 2 components, CF(1) - the catalytic core - and CF(0) - the membrane proton channel. CF(1) and CF(0) have multiple subunits.</text>
</comment>
<comment type="subunit">
    <text evidence="13">Component of the ATP synthase complex composed at least of ATP5F1A/subunit alpha, ATP5F1B/subunit beta, ATP5MC1/subunit c (homooctomer), MT-ATP6/subunit a, MT-ATP8/subunit 8, ATP5ME/subunit e, ATP5MF/subunit f, ATP5MG/subunit g, ATP5MK/subunit k, ATP5MJ/subunit j, ATP5F1C/subunit gamma, ATP5F1D/subunit delta, ATP5F1E/subunit epsilon, ATP5PF/subunit F6, ATP5PB/subunit b, ATP5PD/subunit d, ATP5PO/subunit OSCP. ATP synthase complex consists of a soluble F(1) head domain (subunits alpha(3) and beta(3)) - the catalytic core - and a membrane F(0) domain - the membrane proton channel (subunits c, a, 8, e, f, g, k and j). These two domains are linked by a central stalk (subunits gamma, delta, and epsilon) rotating inside the F1 region and a stationary peripheral stalk (subunits F6, b, d, and OSCP).</text>
</comment>
<evidence type="ECO:0000256" key="5">
    <source>
        <dbReference type="ARBA" id="ARBA00022781"/>
    </source>
</evidence>
<reference evidence="17" key="1">
    <citation type="journal article" date="2018" name="PLoS Negl. Trop. Dis.">
        <title>An insight into the salivary gland and fat body transcriptome of Panstrongylus lignarius (Hemiptera: Heteroptera), the main vector of Chagas disease in Peru.</title>
        <authorList>
            <person name="Nevoa J.C."/>
            <person name="Mendes M.T."/>
            <person name="da Silva M.V."/>
            <person name="Soares S.C."/>
            <person name="Oliveira C.J.F."/>
            <person name="Ribeiro J.M.C."/>
        </authorList>
    </citation>
    <scope>NUCLEOTIDE SEQUENCE</scope>
</reference>
<dbReference type="GO" id="GO:0005743">
    <property type="term" value="C:mitochondrial inner membrane"/>
    <property type="evidence" value="ECO:0007669"/>
    <property type="project" value="UniProtKB-SubCell"/>
</dbReference>
<dbReference type="GO" id="GO:0045259">
    <property type="term" value="C:proton-transporting ATP synthase complex"/>
    <property type="evidence" value="ECO:0007669"/>
    <property type="project" value="UniProtKB-UniRule"/>
</dbReference>
<evidence type="ECO:0000256" key="15">
    <source>
        <dbReference type="RuleBase" id="RU367005"/>
    </source>
</evidence>
<feature type="transmembrane region" description="Helical" evidence="16">
    <location>
        <begin position="17"/>
        <end position="35"/>
    </location>
</feature>